<dbReference type="Gene3D" id="2.30.29.30">
    <property type="entry name" value="Pleckstrin-homology domain (PH domain)/Phosphotyrosine-binding domain (PTB)"/>
    <property type="match status" value="1"/>
</dbReference>
<protein>
    <submittedName>
        <fullName evidence="3">Protein ENHANCED DISEASE RESISTANCE 2</fullName>
    </submittedName>
</protein>
<reference evidence="3" key="2">
    <citation type="journal article" date="2024" name="Plant">
        <title>Genomic evolution and insights into agronomic trait innovations of Sesamum species.</title>
        <authorList>
            <person name="Miao H."/>
            <person name="Wang L."/>
            <person name="Qu L."/>
            <person name="Liu H."/>
            <person name="Sun Y."/>
            <person name="Le M."/>
            <person name="Wang Q."/>
            <person name="Wei S."/>
            <person name="Zheng Y."/>
            <person name="Lin W."/>
            <person name="Duan Y."/>
            <person name="Cao H."/>
            <person name="Xiong S."/>
            <person name="Wang X."/>
            <person name="Wei L."/>
            <person name="Li C."/>
            <person name="Ma Q."/>
            <person name="Ju M."/>
            <person name="Zhao R."/>
            <person name="Li G."/>
            <person name="Mu C."/>
            <person name="Tian Q."/>
            <person name="Mei H."/>
            <person name="Zhang T."/>
            <person name="Gao T."/>
            <person name="Zhang H."/>
        </authorList>
    </citation>
    <scope>NUCLEOTIDE SEQUENCE</scope>
    <source>
        <strain evidence="3">KEN1</strain>
    </source>
</reference>
<evidence type="ECO:0000256" key="1">
    <source>
        <dbReference type="SAM" id="MobiDB-lite"/>
    </source>
</evidence>
<dbReference type="InterPro" id="IPR045096">
    <property type="entry name" value="EDR2-like"/>
</dbReference>
<sequence>MGMAESEGKMEGWLYLIRFDRFGLQFSRKRYFVLEDNCLRSFKSIPTSETEEPLRSAIIDSCIRVVDNGRGNHHKRLFFVFTLYNTSNHNDTLKDYVSSKKRKTKIQMGRATKRRDFLLRRYWRREDDGTYGGGYVITPIKQGRECVIKHMLAVDWKFWRSYLRKASARSITVQMLGRVAALSEMFRAKAGNSSHDFLSGDLPIDIAIPESEKEEIKTEVSLNRIQKKASNETPRQRSGASSLDKYQPKLSSAATLVKKLQGLAVQKKGYVDLQGISWEQSVSSCYGSTLPKDTAFNTPITAKGTLMQMVAADWLRSDKREDDLAGRPGSIVQVPGATTYNLALYYMLKTPLQETPLLERFVNGDDAFRNSRFKLIPYISKGSWIVKQSVGRTACLVGQALEINYFRGTNYLEGNTPEELPEFLLGTCRLNHLDAAKAVSTDSVRIR</sequence>
<dbReference type="AlphaFoldDB" id="A0AAW2TBV5"/>
<gene>
    <name evidence="3" type="ORF">Slati_4256800</name>
</gene>
<dbReference type="SUPFAM" id="SSF50729">
    <property type="entry name" value="PH domain-like"/>
    <property type="match status" value="1"/>
</dbReference>
<dbReference type="InterPro" id="IPR009769">
    <property type="entry name" value="EDR2_C"/>
</dbReference>
<name>A0AAW2TBV5_9LAMI</name>
<organism evidence="3">
    <name type="scientific">Sesamum latifolium</name>
    <dbReference type="NCBI Taxonomy" id="2727402"/>
    <lineage>
        <taxon>Eukaryota</taxon>
        <taxon>Viridiplantae</taxon>
        <taxon>Streptophyta</taxon>
        <taxon>Embryophyta</taxon>
        <taxon>Tracheophyta</taxon>
        <taxon>Spermatophyta</taxon>
        <taxon>Magnoliopsida</taxon>
        <taxon>eudicotyledons</taxon>
        <taxon>Gunneridae</taxon>
        <taxon>Pentapetalae</taxon>
        <taxon>asterids</taxon>
        <taxon>lamiids</taxon>
        <taxon>Lamiales</taxon>
        <taxon>Pedaliaceae</taxon>
        <taxon>Sesamum</taxon>
    </lineage>
</organism>
<dbReference type="PANTHER" id="PTHR12136:SF115">
    <property type="entry name" value="PROTEIN ENHANCED DISEASE RESISTANCE 2-LIKE ISOFORM X1"/>
    <property type="match status" value="1"/>
</dbReference>
<dbReference type="InterPro" id="IPR011993">
    <property type="entry name" value="PH-like_dom_sf"/>
</dbReference>
<comment type="caution">
    <text evidence="3">The sequence shown here is derived from an EMBL/GenBank/DDBJ whole genome shotgun (WGS) entry which is preliminary data.</text>
</comment>
<dbReference type="SUPFAM" id="SSF55961">
    <property type="entry name" value="Bet v1-like"/>
    <property type="match status" value="1"/>
</dbReference>
<accession>A0AAW2TBV5</accession>
<evidence type="ECO:0000259" key="2">
    <source>
        <dbReference type="Pfam" id="PF07059"/>
    </source>
</evidence>
<feature type="compositionally biased region" description="Polar residues" evidence="1">
    <location>
        <begin position="231"/>
        <end position="241"/>
    </location>
</feature>
<evidence type="ECO:0000313" key="3">
    <source>
        <dbReference type="EMBL" id="KAL0402269.1"/>
    </source>
</evidence>
<dbReference type="EMBL" id="JACGWN010000015">
    <property type="protein sequence ID" value="KAL0402269.1"/>
    <property type="molecule type" value="Genomic_DNA"/>
</dbReference>
<proteinExistence type="predicted"/>
<dbReference type="Pfam" id="PF07059">
    <property type="entry name" value="EDR2_C"/>
    <property type="match status" value="1"/>
</dbReference>
<reference evidence="3" key="1">
    <citation type="submission" date="2020-06" db="EMBL/GenBank/DDBJ databases">
        <authorList>
            <person name="Li T."/>
            <person name="Hu X."/>
            <person name="Zhang T."/>
            <person name="Song X."/>
            <person name="Zhang H."/>
            <person name="Dai N."/>
            <person name="Sheng W."/>
            <person name="Hou X."/>
            <person name="Wei L."/>
        </authorList>
    </citation>
    <scope>NUCLEOTIDE SEQUENCE</scope>
    <source>
        <strain evidence="3">KEN1</strain>
        <tissue evidence="3">Leaf</tissue>
    </source>
</reference>
<dbReference type="PANTHER" id="PTHR12136">
    <property type="entry name" value="ENHANCED DISEASE RESISTANCE-RELATED"/>
    <property type="match status" value="1"/>
</dbReference>
<feature type="domain" description="Protein ENHANCED DISEASE RESISTANCE 2 C-terminal" evidence="2">
    <location>
        <begin position="302"/>
        <end position="413"/>
    </location>
</feature>
<feature type="region of interest" description="Disordered" evidence="1">
    <location>
        <begin position="219"/>
        <end position="246"/>
    </location>
</feature>